<dbReference type="EMBL" id="JBAKAZ010000005">
    <property type="protein sequence ID" value="MEL0628365.1"/>
    <property type="molecule type" value="Genomic_DNA"/>
</dbReference>
<organism evidence="4 5">
    <name type="scientific">Psychromonas aquatilis</name>
    <dbReference type="NCBI Taxonomy" id="2005072"/>
    <lineage>
        <taxon>Bacteria</taxon>
        <taxon>Pseudomonadati</taxon>
        <taxon>Pseudomonadota</taxon>
        <taxon>Gammaproteobacteria</taxon>
        <taxon>Alteromonadales</taxon>
        <taxon>Psychromonadaceae</taxon>
        <taxon>Psychromonas</taxon>
    </lineage>
</organism>
<dbReference type="Pfam" id="PF03476">
    <property type="entry name" value="MOSC_N"/>
    <property type="match status" value="1"/>
</dbReference>
<dbReference type="InterPro" id="IPR011037">
    <property type="entry name" value="Pyrv_Knase-like_insert_dom_sf"/>
</dbReference>
<protein>
    <submittedName>
        <fullName evidence="4">MOSC N-terminal beta barrel domain-containing protein</fullName>
    </submittedName>
</protein>
<proteinExistence type="predicted"/>
<gene>
    <name evidence="4" type="ORF">V6256_01980</name>
</gene>
<dbReference type="Pfam" id="PF00111">
    <property type="entry name" value="Fer2"/>
    <property type="match status" value="1"/>
</dbReference>
<dbReference type="Pfam" id="PF03473">
    <property type="entry name" value="MOSC"/>
    <property type="match status" value="1"/>
</dbReference>
<evidence type="ECO:0000256" key="1">
    <source>
        <dbReference type="ARBA" id="ARBA00023075"/>
    </source>
</evidence>
<reference evidence="4 5" key="1">
    <citation type="submission" date="2024-02" db="EMBL/GenBank/DDBJ databases">
        <title>Bacteria isolated from the canopy kelp, Nereocystis luetkeana.</title>
        <authorList>
            <person name="Pfister C.A."/>
            <person name="Younker I.T."/>
            <person name="Light S.H."/>
        </authorList>
    </citation>
    <scope>NUCLEOTIDE SEQUENCE [LARGE SCALE GENOMIC DNA]</scope>
    <source>
        <strain evidence="4 5">TI.1.05</strain>
    </source>
</reference>
<dbReference type="SUPFAM" id="SSF50800">
    <property type="entry name" value="PK beta-barrel domain-like"/>
    <property type="match status" value="1"/>
</dbReference>
<dbReference type="InterPro" id="IPR005302">
    <property type="entry name" value="MoCF_Sase_C"/>
</dbReference>
<comment type="caution">
    <text evidence="4">The sequence shown here is derived from an EMBL/GenBank/DDBJ whole genome shotgun (WGS) entry which is preliminary data.</text>
</comment>
<accession>A0ABU9GM50</accession>
<dbReference type="InterPro" id="IPR005303">
    <property type="entry name" value="MOCOS_middle"/>
</dbReference>
<dbReference type="Proteomes" id="UP001369082">
    <property type="component" value="Unassembled WGS sequence"/>
</dbReference>
<dbReference type="CDD" id="cd00207">
    <property type="entry name" value="fer2"/>
    <property type="match status" value="1"/>
</dbReference>
<dbReference type="RefSeq" id="WP_341596315.1">
    <property type="nucleotide sequence ID" value="NZ_JBAKAZ010000005.1"/>
</dbReference>
<dbReference type="InterPro" id="IPR012675">
    <property type="entry name" value="Beta-grasp_dom_sf"/>
</dbReference>
<name>A0ABU9GM50_9GAMM</name>
<dbReference type="PROSITE" id="PS51340">
    <property type="entry name" value="MOSC"/>
    <property type="match status" value="1"/>
</dbReference>
<feature type="domain" description="MOSC" evidence="3">
    <location>
        <begin position="118"/>
        <end position="262"/>
    </location>
</feature>
<evidence type="ECO:0000313" key="5">
    <source>
        <dbReference type="Proteomes" id="UP001369082"/>
    </source>
</evidence>
<dbReference type="InterPro" id="IPR036010">
    <property type="entry name" value="2Fe-2S_ferredoxin-like_sf"/>
</dbReference>
<evidence type="ECO:0000313" key="4">
    <source>
        <dbReference type="EMBL" id="MEL0628365.1"/>
    </source>
</evidence>
<dbReference type="InterPro" id="IPR001041">
    <property type="entry name" value="2Fe-2S_ferredoxin-type"/>
</dbReference>
<sequence length="368" mass="41404">MQSLTHLYIYPIKSAKGIELPQTLVEEKGLKDDRRYMLIDDQGQFITGRTHPQLTQVNIEFSKKGLLVSAPRHPSFYIQPECFSEETLMVGIWADSVEAQHCHSDYDQWFSHFLKQQCKLVYFSESSTRCVKNKQTQVGFADGYPLLLINQSSVNHLNTHLEKPVTALHFRPNIIIDTGEAFAEDNWARIKIGEIEFEVSKPCSRCNFTNVDPKTGIADLEQPLKTLAQFRFNAAKGDIDFGQNLIPLNSGVIRNGDQVQVLETQSAPVYDSMLEEKSTATNPLEINFTQSQVRVTGNDQQVLLEQAEDAGINIPYSCRGGKCGRCKTKLIDGEVKVLNEQGLFKEEKEAGFILACSCIPLTDISIEH</sequence>
<dbReference type="SUPFAM" id="SSF141673">
    <property type="entry name" value="MOSC N-terminal domain-like"/>
    <property type="match status" value="1"/>
</dbReference>
<dbReference type="Gene3D" id="3.10.20.30">
    <property type="match status" value="1"/>
</dbReference>
<evidence type="ECO:0000259" key="2">
    <source>
        <dbReference type="PROSITE" id="PS51085"/>
    </source>
</evidence>
<dbReference type="PANTHER" id="PTHR14237:SF19">
    <property type="entry name" value="MITOCHONDRIAL AMIDOXIME REDUCING COMPONENT 1"/>
    <property type="match status" value="1"/>
</dbReference>
<dbReference type="SUPFAM" id="SSF54292">
    <property type="entry name" value="2Fe-2S ferredoxin-like"/>
    <property type="match status" value="1"/>
</dbReference>
<evidence type="ECO:0000259" key="3">
    <source>
        <dbReference type="PROSITE" id="PS51340"/>
    </source>
</evidence>
<keyword evidence="1" id="KW-0830">Ubiquinone</keyword>
<dbReference type="PROSITE" id="PS51085">
    <property type="entry name" value="2FE2S_FER_2"/>
    <property type="match status" value="1"/>
</dbReference>
<feature type="domain" description="2Fe-2S ferredoxin-type" evidence="2">
    <location>
        <begin position="284"/>
        <end position="368"/>
    </location>
</feature>
<dbReference type="PANTHER" id="PTHR14237">
    <property type="entry name" value="MOLYBDOPTERIN COFACTOR SULFURASE MOSC"/>
    <property type="match status" value="1"/>
</dbReference>
<keyword evidence="5" id="KW-1185">Reference proteome</keyword>